<dbReference type="InterPro" id="IPR012910">
    <property type="entry name" value="Plug_dom"/>
</dbReference>
<evidence type="ECO:0000259" key="15">
    <source>
        <dbReference type="Pfam" id="PF07715"/>
    </source>
</evidence>
<dbReference type="Proteomes" id="UP000218427">
    <property type="component" value="Unassembled WGS sequence"/>
</dbReference>
<sequence length="768" mass="84307">MLPMRNALYLGISLAISGSVVAQEPADANGEKQSKSNGAVEEVIVTATKREASVQDVSVSVTALGEEALKLGGIEDVTRLENVVPGMQFGQSGSEVRLAIRGTRTNNVGSEAEQVVGIFEDGVYVATTTQAMGAYVDVDRVEVLRGPQGTLYGRNTFGGTINIHTRAPDFESVSGYVSALGGSYNRRKLEGAVNLPISEDMAVRFAMMDEAHDGYIENTFKDGASDDLNDKDISYLRSSFRWQPTDQLDITLRAGSSEQTGNGSAIWGYQQIGAYSDGVYLDGHQWAPEDASGNFDQGPWKVSRNMASSVDLKSNFGTLNVDYDLGFASVKYTANYTDFDGEQTYDPDYTDGGDGITSGFVGWISSQETQSHEVQLSSNGDGALEWMLGAYYFEQASGWNWLERNAGSPEIPHWDNQGDYTSDSTGYFGHATYHATDDTRLVAGVRYAEDSKQQRDPLDWSTWRWDPEAGEPVVDALEGQGVPGEWSDVLWKAAVEHDLSDDVMVYAQASTGYRAGGINFVLDGVPLTYDPETVTAWEAGYKSSWFDNSLVLNLATYLNQYRNMQAQSFVVLNGTASEFTENGGELDSAGLEVEATWIPSENWRISASASFMNAEFDQYEVSKVAGLGSLDGRQDLDDPNEPLLNLEGYRPALAPEMTLGLQVSYDFILDNGSRVRPYLQTYYSSDYYAYDINVEGAKQEAYTKTDLRLIWESPSASTEVQAFVLNMEDEAVLNRVVVFNPSANPEIASLQANWGNPRTWGMNISYNF</sequence>
<evidence type="ECO:0000256" key="7">
    <source>
        <dbReference type="ARBA" id="ARBA00023065"/>
    </source>
</evidence>
<dbReference type="InterPro" id="IPR000531">
    <property type="entry name" value="Beta-barrel_TonB"/>
</dbReference>
<evidence type="ECO:0000256" key="4">
    <source>
        <dbReference type="ARBA" id="ARBA00022496"/>
    </source>
</evidence>
<comment type="similarity">
    <text evidence="11 12">Belongs to the TonB-dependent receptor family.</text>
</comment>
<evidence type="ECO:0000313" key="17">
    <source>
        <dbReference type="Proteomes" id="UP000218427"/>
    </source>
</evidence>
<dbReference type="RefSeq" id="WP_067104423.1">
    <property type="nucleotide sequence ID" value="NZ_LRFG02000001.1"/>
</dbReference>
<keyword evidence="5 11" id="KW-0812">Transmembrane</keyword>
<evidence type="ECO:0000313" key="16">
    <source>
        <dbReference type="EMBL" id="PCO06586.1"/>
    </source>
</evidence>
<keyword evidence="4" id="KW-0410">Iron transport</keyword>
<evidence type="ECO:0000256" key="8">
    <source>
        <dbReference type="ARBA" id="ARBA00023077"/>
    </source>
</evidence>
<keyword evidence="13" id="KW-0732">Signal</keyword>
<evidence type="ECO:0000256" key="12">
    <source>
        <dbReference type="RuleBase" id="RU003357"/>
    </source>
</evidence>
<keyword evidence="8 12" id="KW-0798">TonB box</keyword>
<feature type="chain" id="PRO_5047230441" evidence="13">
    <location>
        <begin position="23"/>
        <end position="768"/>
    </location>
</feature>
<proteinExistence type="inferred from homology"/>
<evidence type="ECO:0000256" key="5">
    <source>
        <dbReference type="ARBA" id="ARBA00022692"/>
    </source>
</evidence>
<evidence type="ECO:0000256" key="10">
    <source>
        <dbReference type="ARBA" id="ARBA00023237"/>
    </source>
</evidence>
<evidence type="ECO:0000256" key="11">
    <source>
        <dbReference type="PROSITE-ProRule" id="PRU01360"/>
    </source>
</evidence>
<dbReference type="PANTHER" id="PTHR32552:SF81">
    <property type="entry name" value="TONB-DEPENDENT OUTER MEMBRANE RECEPTOR"/>
    <property type="match status" value="1"/>
</dbReference>
<comment type="caution">
    <text evidence="16">The sequence shown here is derived from an EMBL/GenBank/DDBJ whole genome shotgun (WGS) entry which is preliminary data.</text>
</comment>
<organism evidence="16 17">
    <name type="scientific">Microbulbifer flavimaris</name>
    <dbReference type="NCBI Taxonomy" id="1781068"/>
    <lineage>
        <taxon>Bacteria</taxon>
        <taxon>Pseudomonadati</taxon>
        <taxon>Pseudomonadota</taxon>
        <taxon>Gammaproteobacteria</taxon>
        <taxon>Cellvibrionales</taxon>
        <taxon>Microbulbiferaceae</taxon>
        <taxon>Microbulbifer</taxon>
    </lineage>
</organism>
<feature type="domain" description="TonB-dependent receptor-like beta-barrel" evidence="14">
    <location>
        <begin position="272"/>
        <end position="711"/>
    </location>
</feature>
<dbReference type="Gene3D" id="2.40.170.20">
    <property type="entry name" value="TonB-dependent receptor, beta-barrel domain"/>
    <property type="match status" value="1"/>
</dbReference>
<keyword evidence="2 11" id="KW-0813">Transport</keyword>
<evidence type="ECO:0000256" key="2">
    <source>
        <dbReference type="ARBA" id="ARBA00022448"/>
    </source>
</evidence>
<gene>
    <name evidence="16" type="ORF">AWR36_002035</name>
</gene>
<dbReference type="Pfam" id="PF07715">
    <property type="entry name" value="Plug"/>
    <property type="match status" value="1"/>
</dbReference>
<protein>
    <submittedName>
        <fullName evidence="16">TonB-dependent receptor</fullName>
    </submittedName>
</protein>
<reference evidence="16" key="1">
    <citation type="submission" date="2017-08" db="EMBL/GenBank/DDBJ databases">
        <title>Microbulbifer marisrubri sp. nov., a halophilic alphaproteobacterium isolated from marine sediment of the Yellow Sea, China.</title>
        <authorList>
            <person name="Zhang G."/>
            <person name="Xiong Q."/>
        </authorList>
    </citation>
    <scope>NUCLEOTIDE SEQUENCE [LARGE SCALE GENOMIC DNA]</scope>
    <source>
        <strain evidence="16">WRN-8</strain>
    </source>
</reference>
<keyword evidence="6" id="KW-0408">Iron</keyword>
<accession>A0ABX4I2M0</accession>
<evidence type="ECO:0000256" key="13">
    <source>
        <dbReference type="SAM" id="SignalP"/>
    </source>
</evidence>
<keyword evidence="7" id="KW-0406">Ion transport</keyword>
<dbReference type="PROSITE" id="PS52016">
    <property type="entry name" value="TONB_DEPENDENT_REC_3"/>
    <property type="match status" value="1"/>
</dbReference>
<feature type="domain" description="TonB-dependent receptor plug" evidence="15">
    <location>
        <begin position="54"/>
        <end position="160"/>
    </location>
</feature>
<keyword evidence="9 11" id="KW-0472">Membrane</keyword>
<keyword evidence="3 11" id="KW-1134">Transmembrane beta strand</keyword>
<keyword evidence="10 11" id="KW-0998">Cell outer membrane</keyword>
<dbReference type="InterPro" id="IPR039426">
    <property type="entry name" value="TonB-dep_rcpt-like"/>
</dbReference>
<evidence type="ECO:0000259" key="14">
    <source>
        <dbReference type="Pfam" id="PF00593"/>
    </source>
</evidence>
<keyword evidence="16" id="KW-0675">Receptor</keyword>
<keyword evidence="17" id="KW-1185">Reference proteome</keyword>
<evidence type="ECO:0000256" key="9">
    <source>
        <dbReference type="ARBA" id="ARBA00023136"/>
    </source>
</evidence>
<dbReference type="EMBL" id="LRFG02000001">
    <property type="protein sequence ID" value="PCO06586.1"/>
    <property type="molecule type" value="Genomic_DNA"/>
</dbReference>
<dbReference type="SUPFAM" id="SSF56935">
    <property type="entry name" value="Porins"/>
    <property type="match status" value="1"/>
</dbReference>
<name>A0ABX4I2M0_9GAMM</name>
<evidence type="ECO:0000256" key="3">
    <source>
        <dbReference type="ARBA" id="ARBA00022452"/>
    </source>
</evidence>
<evidence type="ECO:0000256" key="6">
    <source>
        <dbReference type="ARBA" id="ARBA00023004"/>
    </source>
</evidence>
<feature type="signal peptide" evidence="13">
    <location>
        <begin position="1"/>
        <end position="22"/>
    </location>
</feature>
<evidence type="ECO:0000256" key="1">
    <source>
        <dbReference type="ARBA" id="ARBA00004571"/>
    </source>
</evidence>
<dbReference type="InterPro" id="IPR036942">
    <property type="entry name" value="Beta-barrel_TonB_sf"/>
</dbReference>
<dbReference type="Pfam" id="PF00593">
    <property type="entry name" value="TonB_dep_Rec_b-barrel"/>
    <property type="match status" value="1"/>
</dbReference>
<dbReference type="PANTHER" id="PTHR32552">
    <property type="entry name" value="FERRICHROME IRON RECEPTOR-RELATED"/>
    <property type="match status" value="1"/>
</dbReference>
<comment type="subcellular location">
    <subcellularLocation>
        <location evidence="1 11">Cell outer membrane</location>
        <topology evidence="1 11">Multi-pass membrane protein</topology>
    </subcellularLocation>
</comment>